<keyword evidence="2" id="KW-0802">TPR repeat</keyword>
<evidence type="ECO:0000313" key="4">
    <source>
        <dbReference type="EMBL" id="QSY47773.1"/>
    </source>
</evidence>
<name>A0ABX7RJU2_9ACTN</name>
<dbReference type="PROSITE" id="PS50005">
    <property type="entry name" value="TPR"/>
    <property type="match status" value="1"/>
</dbReference>
<accession>A0ABX7RJU2</accession>
<gene>
    <name evidence="4" type="ORF">J3S04_21215</name>
</gene>
<dbReference type="Pfam" id="PF13560">
    <property type="entry name" value="HTH_31"/>
    <property type="match status" value="1"/>
</dbReference>
<dbReference type="InterPro" id="IPR050807">
    <property type="entry name" value="TransReg_Diox_bact_type"/>
</dbReference>
<evidence type="ECO:0000313" key="5">
    <source>
        <dbReference type="Proteomes" id="UP000671836"/>
    </source>
</evidence>
<dbReference type="Gene3D" id="1.25.40.10">
    <property type="entry name" value="Tetratricopeptide repeat domain"/>
    <property type="match status" value="1"/>
</dbReference>
<evidence type="ECO:0000256" key="1">
    <source>
        <dbReference type="ARBA" id="ARBA00023125"/>
    </source>
</evidence>
<keyword evidence="1" id="KW-0238">DNA-binding</keyword>
<protein>
    <submittedName>
        <fullName evidence="4">Helix-turn-helix transcriptional regulator</fullName>
    </submittedName>
</protein>
<dbReference type="SMART" id="SM00530">
    <property type="entry name" value="HTH_XRE"/>
    <property type="match status" value="1"/>
</dbReference>
<dbReference type="PANTHER" id="PTHR46797">
    <property type="entry name" value="HTH-TYPE TRANSCRIPTIONAL REGULATOR"/>
    <property type="match status" value="1"/>
</dbReference>
<dbReference type="Gene3D" id="1.10.260.40">
    <property type="entry name" value="lambda repressor-like DNA-binding domains"/>
    <property type="match status" value="1"/>
</dbReference>
<evidence type="ECO:0000256" key="2">
    <source>
        <dbReference type="PROSITE-ProRule" id="PRU00339"/>
    </source>
</evidence>
<evidence type="ECO:0000259" key="3">
    <source>
        <dbReference type="PROSITE" id="PS50943"/>
    </source>
</evidence>
<dbReference type="SUPFAM" id="SSF48452">
    <property type="entry name" value="TPR-like"/>
    <property type="match status" value="1"/>
</dbReference>
<dbReference type="PROSITE" id="PS50943">
    <property type="entry name" value="HTH_CROC1"/>
    <property type="match status" value="1"/>
</dbReference>
<dbReference type="SMART" id="SM00028">
    <property type="entry name" value="TPR"/>
    <property type="match status" value="2"/>
</dbReference>
<dbReference type="SUPFAM" id="SSF47413">
    <property type="entry name" value="lambda repressor-like DNA-binding domains"/>
    <property type="match status" value="1"/>
</dbReference>
<dbReference type="InterPro" id="IPR001387">
    <property type="entry name" value="Cro/C1-type_HTH"/>
</dbReference>
<sequence>MIPEGRRAFGARVAELRAERGLTQRELAAEIGRTTSWLSQVERGVQPVNRLDVLRLLADALGVALHALRPDAPRPVEPAEAAPEPNDLDQVRLLLSGHPALEVVLDPRTWNTRPSLADLRRAVDHAWSLAHGDRFSELTASLSSLIPTLERVVRTVGERERPEAYSLLARTYQAMSAAFARQNEADAAWVAADRSIAAAELSGRLPDVIAGTFRLAHACVRLKRYDQAEHVAQSAVNALGRHMDHVGVSPEMLSLLGSLHLALALVHARCRSRAEARREMELARHVAAQLGEDRNDFNLEFGPTNVEIQAVSVAVDLGDAGEALHVGGQVDASGLSVERRARLALDLGRAHAQLRNVESALRCFTEAETLAPEMVRSHTAARAAVRDLMLVAGRSASPELRALAQRTDAMS</sequence>
<dbReference type="InterPro" id="IPR010982">
    <property type="entry name" value="Lambda_DNA-bd_dom_sf"/>
</dbReference>
<feature type="repeat" description="TPR" evidence="2">
    <location>
        <begin position="341"/>
        <end position="374"/>
    </location>
</feature>
<dbReference type="PANTHER" id="PTHR46797:SF1">
    <property type="entry name" value="METHYLPHOSPHONATE SYNTHASE"/>
    <property type="match status" value="1"/>
</dbReference>
<dbReference type="CDD" id="cd00093">
    <property type="entry name" value="HTH_XRE"/>
    <property type="match status" value="1"/>
</dbReference>
<keyword evidence="5" id="KW-1185">Reference proteome</keyword>
<organism evidence="4 5">
    <name type="scientific">Streptomyces griseocarneus</name>
    <dbReference type="NCBI Taxonomy" id="51201"/>
    <lineage>
        <taxon>Bacteria</taxon>
        <taxon>Bacillati</taxon>
        <taxon>Actinomycetota</taxon>
        <taxon>Actinomycetes</taxon>
        <taxon>Kitasatosporales</taxon>
        <taxon>Streptomycetaceae</taxon>
        <taxon>Streptomyces</taxon>
    </lineage>
</organism>
<feature type="domain" description="HTH cro/C1-type" evidence="3">
    <location>
        <begin position="13"/>
        <end position="68"/>
    </location>
</feature>
<dbReference type="Proteomes" id="UP000671836">
    <property type="component" value="Chromosome"/>
</dbReference>
<dbReference type="EMBL" id="CP071595">
    <property type="protein sequence ID" value="QSY47773.1"/>
    <property type="molecule type" value="Genomic_DNA"/>
</dbReference>
<dbReference type="RefSeq" id="WP_086572228.1">
    <property type="nucleotide sequence ID" value="NZ_CP071595.1"/>
</dbReference>
<proteinExistence type="predicted"/>
<dbReference type="InterPro" id="IPR011990">
    <property type="entry name" value="TPR-like_helical_dom_sf"/>
</dbReference>
<reference evidence="4 5" key="1">
    <citation type="submission" date="2021-03" db="EMBL/GenBank/DDBJ databases">
        <title>Streptomyces strains.</title>
        <authorList>
            <person name="Lund M.B."/>
            <person name="Toerring T."/>
        </authorList>
    </citation>
    <scope>NUCLEOTIDE SEQUENCE [LARGE SCALE GENOMIC DNA]</scope>
    <source>
        <strain evidence="4 5">KCC S-1010</strain>
    </source>
</reference>
<dbReference type="InterPro" id="IPR019734">
    <property type="entry name" value="TPR_rpt"/>
</dbReference>